<sequence>MSTIVHRRRNKILVLRNTVGEWITDPASFSNMIQAHFQQLFCTEVSSCSRAPPSFSSWRRTLDSSQSASFLHPILPDEITDAFFTLKPYKSPGPDGLHACFYQSCWDIIGTSVQQAVLQFFESFVLPEGANNTLITLILKTSSPETIFQYRPISLCNTIYKIISKILVRRLRPHLSDLISPFQCSFIPGRRASDNVILLREIIHSFRRQKGKQRSFVLKLDLEKAFDRLKWNVIRKVLHHFGLPEQWSQWIMSCVSSTSTSVLLNGNCLEPFIPSRGIRQGDPISPYIFIMCMEYLKIHLVSWDVATMPKASGGLGIPNMNSCNKALLGSLVSQASTSREPWACLLRLQLNTRNPTDLGRASTNWKAIKIGSPGSAGAGGFIRDSLGRWVSGFKMNLGCTTSPIAELKPLCQGLIIAAECGASKLIVELDAKLVLDWIFQRYRKHHRTTSATSSCRRPSSLYIAMKNSRPEVDFGRA</sequence>
<name>A0A2I0I0E4_PUNGR</name>
<dbReference type="Pfam" id="PF00078">
    <property type="entry name" value="RVT_1"/>
    <property type="match status" value="1"/>
</dbReference>
<organism evidence="2 3">
    <name type="scientific">Punica granatum</name>
    <name type="common">Pomegranate</name>
    <dbReference type="NCBI Taxonomy" id="22663"/>
    <lineage>
        <taxon>Eukaryota</taxon>
        <taxon>Viridiplantae</taxon>
        <taxon>Streptophyta</taxon>
        <taxon>Embryophyta</taxon>
        <taxon>Tracheophyta</taxon>
        <taxon>Spermatophyta</taxon>
        <taxon>Magnoliopsida</taxon>
        <taxon>eudicotyledons</taxon>
        <taxon>Gunneridae</taxon>
        <taxon>Pentapetalae</taxon>
        <taxon>rosids</taxon>
        <taxon>malvids</taxon>
        <taxon>Myrtales</taxon>
        <taxon>Lythraceae</taxon>
        <taxon>Punica</taxon>
    </lineage>
</organism>
<dbReference type="InterPro" id="IPR043502">
    <property type="entry name" value="DNA/RNA_pol_sf"/>
</dbReference>
<accession>A0A2I0I0E4</accession>
<dbReference type="PROSITE" id="PS50878">
    <property type="entry name" value="RT_POL"/>
    <property type="match status" value="1"/>
</dbReference>
<dbReference type="PANTHER" id="PTHR31635:SF196">
    <property type="entry name" value="REVERSE TRANSCRIPTASE DOMAIN-CONTAINING PROTEIN-RELATED"/>
    <property type="match status" value="1"/>
</dbReference>
<dbReference type="InterPro" id="IPR000477">
    <property type="entry name" value="RT_dom"/>
</dbReference>
<dbReference type="EMBL" id="PGOL01004405">
    <property type="protein sequence ID" value="PKI37422.1"/>
    <property type="molecule type" value="Genomic_DNA"/>
</dbReference>
<feature type="domain" description="Reverse transcriptase" evidence="1">
    <location>
        <begin position="119"/>
        <end position="370"/>
    </location>
</feature>
<reference evidence="2 3" key="1">
    <citation type="submission" date="2017-11" db="EMBL/GenBank/DDBJ databases">
        <title>De-novo sequencing of pomegranate (Punica granatum L.) genome.</title>
        <authorList>
            <person name="Akparov Z."/>
            <person name="Amiraslanov A."/>
            <person name="Hajiyeva S."/>
            <person name="Abbasov M."/>
            <person name="Kaur K."/>
            <person name="Hamwieh A."/>
            <person name="Solovyev V."/>
            <person name="Salamov A."/>
            <person name="Braich B."/>
            <person name="Kosarev P."/>
            <person name="Mahmoud A."/>
            <person name="Hajiyev E."/>
            <person name="Babayeva S."/>
            <person name="Izzatullayeva V."/>
            <person name="Mammadov A."/>
            <person name="Mammadov A."/>
            <person name="Sharifova S."/>
            <person name="Ojaghi J."/>
            <person name="Eynullazada K."/>
            <person name="Bayramov B."/>
            <person name="Abdulazimova A."/>
            <person name="Shahmuradov I."/>
        </authorList>
    </citation>
    <scope>NUCLEOTIDE SEQUENCE [LARGE SCALE GENOMIC DNA]</scope>
    <source>
        <strain evidence="3">cv. AG2017</strain>
        <tissue evidence="2">Leaf</tissue>
    </source>
</reference>
<dbReference type="STRING" id="22663.A0A2I0I0E4"/>
<evidence type="ECO:0000313" key="3">
    <source>
        <dbReference type="Proteomes" id="UP000233551"/>
    </source>
</evidence>
<keyword evidence="3" id="KW-1185">Reference proteome</keyword>
<gene>
    <name evidence="2" type="ORF">CRG98_042208</name>
</gene>
<dbReference type="GO" id="GO:0004523">
    <property type="term" value="F:RNA-DNA hybrid ribonuclease activity"/>
    <property type="evidence" value="ECO:0007669"/>
    <property type="project" value="InterPro"/>
</dbReference>
<dbReference type="AlphaFoldDB" id="A0A2I0I0E4"/>
<evidence type="ECO:0000313" key="2">
    <source>
        <dbReference type="EMBL" id="PKI37422.1"/>
    </source>
</evidence>
<evidence type="ECO:0000259" key="1">
    <source>
        <dbReference type="PROSITE" id="PS50878"/>
    </source>
</evidence>
<dbReference type="Pfam" id="PF13456">
    <property type="entry name" value="RVT_3"/>
    <property type="match status" value="1"/>
</dbReference>
<protein>
    <recommendedName>
        <fullName evidence="1">Reverse transcriptase domain-containing protein</fullName>
    </recommendedName>
</protein>
<dbReference type="InterPro" id="IPR002156">
    <property type="entry name" value="RNaseH_domain"/>
</dbReference>
<dbReference type="SUPFAM" id="SSF56672">
    <property type="entry name" value="DNA/RNA polymerases"/>
    <property type="match status" value="1"/>
</dbReference>
<dbReference type="PANTHER" id="PTHR31635">
    <property type="entry name" value="REVERSE TRANSCRIPTASE DOMAIN-CONTAINING PROTEIN-RELATED"/>
    <property type="match status" value="1"/>
</dbReference>
<dbReference type="CDD" id="cd06222">
    <property type="entry name" value="RNase_H_like"/>
    <property type="match status" value="1"/>
</dbReference>
<dbReference type="Gene3D" id="3.30.420.10">
    <property type="entry name" value="Ribonuclease H-like superfamily/Ribonuclease H"/>
    <property type="match status" value="1"/>
</dbReference>
<dbReference type="InterPro" id="IPR012337">
    <property type="entry name" value="RNaseH-like_sf"/>
</dbReference>
<proteinExistence type="predicted"/>
<dbReference type="InterPro" id="IPR044730">
    <property type="entry name" value="RNase_H-like_dom_plant"/>
</dbReference>
<dbReference type="CDD" id="cd01650">
    <property type="entry name" value="RT_nLTR_like"/>
    <property type="match status" value="1"/>
</dbReference>
<dbReference type="SUPFAM" id="SSF53098">
    <property type="entry name" value="Ribonuclease H-like"/>
    <property type="match status" value="1"/>
</dbReference>
<dbReference type="InterPro" id="IPR036397">
    <property type="entry name" value="RNaseH_sf"/>
</dbReference>
<dbReference type="Proteomes" id="UP000233551">
    <property type="component" value="Unassembled WGS sequence"/>
</dbReference>
<dbReference type="GO" id="GO:0003676">
    <property type="term" value="F:nucleic acid binding"/>
    <property type="evidence" value="ECO:0007669"/>
    <property type="project" value="InterPro"/>
</dbReference>
<comment type="caution">
    <text evidence="2">The sequence shown here is derived from an EMBL/GenBank/DDBJ whole genome shotgun (WGS) entry which is preliminary data.</text>
</comment>